<gene>
    <name evidence="3" type="ORF">K505DRAFT_334299</name>
</gene>
<feature type="compositionally biased region" description="Basic and acidic residues" evidence="1">
    <location>
        <begin position="53"/>
        <end position="64"/>
    </location>
</feature>
<evidence type="ECO:0000313" key="3">
    <source>
        <dbReference type="EMBL" id="KAF2797435.1"/>
    </source>
</evidence>
<feature type="region of interest" description="Disordered" evidence="1">
    <location>
        <begin position="98"/>
        <end position="143"/>
    </location>
</feature>
<feature type="compositionally biased region" description="Basic and acidic residues" evidence="1">
    <location>
        <begin position="26"/>
        <end position="41"/>
    </location>
</feature>
<evidence type="ECO:0000256" key="1">
    <source>
        <dbReference type="SAM" id="MobiDB-lite"/>
    </source>
</evidence>
<feature type="domain" description="F-box" evidence="2">
    <location>
        <begin position="150"/>
        <end position="195"/>
    </location>
</feature>
<reference evidence="3" key="1">
    <citation type="journal article" date="2020" name="Stud. Mycol.">
        <title>101 Dothideomycetes genomes: a test case for predicting lifestyles and emergence of pathogens.</title>
        <authorList>
            <person name="Haridas S."/>
            <person name="Albert R."/>
            <person name="Binder M."/>
            <person name="Bloem J."/>
            <person name="Labutti K."/>
            <person name="Salamov A."/>
            <person name="Andreopoulos B."/>
            <person name="Baker S."/>
            <person name="Barry K."/>
            <person name="Bills G."/>
            <person name="Bluhm B."/>
            <person name="Cannon C."/>
            <person name="Castanera R."/>
            <person name="Culley D."/>
            <person name="Daum C."/>
            <person name="Ezra D."/>
            <person name="Gonzalez J."/>
            <person name="Henrissat B."/>
            <person name="Kuo A."/>
            <person name="Liang C."/>
            <person name="Lipzen A."/>
            <person name="Lutzoni F."/>
            <person name="Magnuson J."/>
            <person name="Mondo S."/>
            <person name="Nolan M."/>
            <person name="Ohm R."/>
            <person name="Pangilinan J."/>
            <person name="Park H.-J."/>
            <person name="Ramirez L."/>
            <person name="Alfaro M."/>
            <person name="Sun H."/>
            <person name="Tritt A."/>
            <person name="Yoshinaga Y."/>
            <person name="Zwiers L.-H."/>
            <person name="Turgeon B."/>
            <person name="Goodwin S."/>
            <person name="Spatafora J."/>
            <person name="Crous P."/>
            <person name="Grigoriev I."/>
        </authorList>
    </citation>
    <scope>NUCLEOTIDE SEQUENCE</scope>
    <source>
        <strain evidence="3">CBS 109.77</strain>
    </source>
</reference>
<dbReference type="Gene3D" id="3.80.10.10">
    <property type="entry name" value="Ribonuclease Inhibitor"/>
    <property type="match status" value="1"/>
</dbReference>
<dbReference type="InterPro" id="IPR036047">
    <property type="entry name" value="F-box-like_dom_sf"/>
</dbReference>
<protein>
    <recommendedName>
        <fullName evidence="2">F-box domain-containing protein</fullName>
    </recommendedName>
</protein>
<sequence>MNNPESTSPSAKKRKLGDGSALAAGKPEEGIAHKGEDKTIALEDSISTETVEENAHKSEDKAVALEDSISTETVEGTGHKSEDKAIALEDSISKEAADVYTEASTSSTANGRPETSAPAQPNEPTLPSAGVLAESTPAEAPGADITKEIRTWATTLSTEVLVQIFSYLSPEHILPVRMVCRLFSLVGEEVLWERSHIFVGRRNAERELLGRPYTSKCLKHVRQLGLTTCRVTEKPRDISECLSWTLENLDKDKLKTLVFGLGSSLSVPDTQLLEKFVKDLPNLKNFFVPRREIGKCRSKGTFAYIDAHVHFDSGHHLWLRAEAELDIARTFSQDVKCGKLQGLTLFGFQHMTDQCPSILLRYLEAPTENRFSHLTQLSLIEMPLKRLPTITGQSLKRLEIRDCKGVTEFLRLLVDQHLPIQGFLLSAVSWAPAPTVKYLETIKAFLTSCPHLQDLCLEHTQKWNRMLKMSMEFLTPAIRSFSARFGEMRNLGKELTQYNLSVEPENADYFRHLSSLGIEMQSVTGLFECPKVLSTAPYKLDIKKVAGKLQMCKQLKNLCIIGRPYRNTGKFPALSSQDVGFRQRTIAIDTAKAFWKYGIQLQTVSIVLRKVEVFAHVALSPAWCFRVLYEECETKDGEIEVLVTVRRITGNATKEEEEVFKALGMDTVRILNEHVHDHVGLVPLTAPSKDGLEYDDSLYC</sequence>
<organism evidence="3 4">
    <name type="scientific">Melanomma pulvis-pyrius CBS 109.77</name>
    <dbReference type="NCBI Taxonomy" id="1314802"/>
    <lineage>
        <taxon>Eukaryota</taxon>
        <taxon>Fungi</taxon>
        <taxon>Dikarya</taxon>
        <taxon>Ascomycota</taxon>
        <taxon>Pezizomycotina</taxon>
        <taxon>Dothideomycetes</taxon>
        <taxon>Pleosporomycetidae</taxon>
        <taxon>Pleosporales</taxon>
        <taxon>Melanommataceae</taxon>
        <taxon>Melanomma</taxon>
    </lineage>
</organism>
<dbReference type="Pfam" id="PF12937">
    <property type="entry name" value="F-box-like"/>
    <property type="match status" value="1"/>
</dbReference>
<accession>A0A6A6XNB8</accession>
<dbReference type="PROSITE" id="PS50181">
    <property type="entry name" value="FBOX"/>
    <property type="match status" value="1"/>
</dbReference>
<dbReference type="AlphaFoldDB" id="A0A6A6XNB8"/>
<dbReference type="Proteomes" id="UP000799757">
    <property type="component" value="Unassembled WGS sequence"/>
</dbReference>
<proteinExistence type="predicted"/>
<name>A0A6A6XNB8_9PLEO</name>
<dbReference type="InterPro" id="IPR032675">
    <property type="entry name" value="LRR_dom_sf"/>
</dbReference>
<feature type="compositionally biased region" description="Polar residues" evidence="1">
    <location>
        <begin position="1"/>
        <end position="10"/>
    </location>
</feature>
<dbReference type="EMBL" id="MU001806">
    <property type="protein sequence ID" value="KAF2797435.1"/>
    <property type="molecule type" value="Genomic_DNA"/>
</dbReference>
<evidence type="ECO:0000259" key="2">
    <source>
        <dbReference type="PROSITE" id="PS50181"/>
    </source>
</evidence>
<dbReference type="Gene3D" id="1.20.1280.50">
    <property type="match status" value="1"/>
</dbReference>
<feature type="region of interest" description="Disordered" evidence="1">
    <location>
        <begin position="1"/>
        <end position="83"/>
    </location>
</feature>
<dbReference type="SMART" id="SM00256">
    <property type="entry name" value="FBOX"/>
    <property type="match status" value="1"/>
</dbReference>
<dbReference type="SUPFAM" id="SSF52047">
    <property type="entry name" value="RNI-like"/>
    <property type="match status" value="1"/>
</dbReference>
<keyword evidence="4" id="KW-1185">Reference proteome</keyword>
<evidence type="ECO:0000313" key="4">
    <source>
        <dbReference type="Proteomes" id="UP000799757"/>
    </source>
</evidence>
<dbReference type="InterPro" id="IPR001810">
    <property type="entry name" value="F-box_dom"/>
</dbReference>
<dbReference type="SUPFAM" id="SSF81383">
    <property type="entry name" value="F-box domain"/>
    <property type="match status" value="1"/>
</dbReference>